<gene>
    <name evidence="10" type="ORF">A2557_10860</name>
</gene>
<evidence type="ECO:0000256" key="1">
    <source>
        <dbReference type="ARBA" id="ARBA00004651"/>
    </source>
</evidence>
<sequence>MMEAWGAISLLVALGLALGSFGATTAWRLKNEVDLLPPSTCEGCGHRISPVGLFPVLGFLLLQGRCPHCGYQIPKVYPLLEATNGLLGLSLGLWLGPGPEAVQLLVLFDGLALLSWLDFSTGQVYTLPVVTLVLLQALWYGFFDSGSLADGLIGLLAGAGLFHWTATLFLALRGKEGLGSGDASLLGLLGFVFGWQSLLGLVFLSAGLGIVLGGGWLWLKKGSLTAQIPFGPFLGLAAVLYRLAPALWRSLFHF</sequence>
<feature type="domain" description="Prepilin type IV endopeptidase peptidase" evidence="8">
    <location>
        <begin position="106"/>
        <end position="213"/>
    </location>
</feature>
<evidence type="ECO:0000259" key="8">
    <source>
        <dbReference type="Pfam" id="PF01478"/>
    </source>
</evidence>
<dbReference type="Proteomes" id="UP000177583">
    <property type="component" value="Unassembled WGS sequence"/>
</dbReference>
<evidence type="ECO:0008006" key="12">
    <source>
        <dbReference type="Google" id="ProtNLM"/>
    </source>
</evidence>
<keyword evidence="3" id="KW-1003">Cell membrane</keyword>
<protein>
    <recommendedName>
        <fullName evidence="12">Prepilin leader peptidase/N-methyltransferase</fullName>
    </recommendedName>
</protein>
<feature type="transmembrane region" description="Helical" evidence="7">
    <location>
        <begin position="224"/>
        <end position="244"/>
    </location>
</feature>
<dbReference type="PANTHER" id="PTHR30487">
    <property type="entry name" value="TYPE 4 PREPILIN-LIKE PROTEINS LEADER PEPTIDE-PROCESSING ENZYME"/>
    <property type="match status" value="1"/>
</dbReference>
<name>A0A1F6H215_9PROT</name>
<dbReference type="InterPro" id="IPR000045">
    <property type="entry name" value="Prepilin_IV_endopep_pep"/>
</dbReference>
<dbReference type="EMBL" id="MFNF01000004">
    <property type="protein sequence ID" value="OGH04340.1"/>
    <property type="molecule type" value="Genomic_DNA"/>
</dbReference>
<comment type="similarity">
    <text evidence="2">Belongs to the peptidase A24 family.</text>
</comment>
<evidence type="ECO:0000256" key="5">
    <source>
        <dbReference type="ARBA" id="ARBA00022989"/>
    </source>
</evidence>
<dbReference type="GO" id="GO:0006465">
    <property type="term" value="P:signal peptide processing"/>
    <property type="evidence" value="ECO:0007669"/>
    <property type="project" value="TreeGrafter"/>
</dbReference>
<feature type="transmembrane region" description="Helical" evidence="7">
    <location>
        <begin position="148"/>
        <end position="172"/>
    </location>
</feature>
<organism evidence="10 11">
    <name type="scientific">Candidatus Lambdaproteobacteria bacterium RIFOXYD2_FULL_56_26</name>
    <dbReference type="NCBI Taxonomy" id="1817773"/>
    <lineage>
        <taxon>Bacteria</taxon>
        <taxon>Pseudomonadati</taxon>
        <taxon>Pseudomonadota</taxon>
        <taxon>Candidatus Lambdaproteobacteria</taxon>
    </lineage>
</organism>
<dbReference type="GO" id="GO:0004190">
    <property type="term" value="F:aspartic-type endopeptidase activity"/>
    <property type="evidence" value="ECO:0007669"/>
    <property type="project" value="InterPro"/>
</dbReference>
<dbReference type="GO" id="GO:0005886">
    <property type="term" value="C:plasma membrane"/>
    <property type="evidence" value="ECO:0007669"/>
    <property type="project" value="UniProtKB-SubCell"/>
</dbReference>
<accession>A0A1F6H215</accession>
<proteinExistence type="inferred from homology"/>
<evidence type="ECO:0000256" key="7">
    <source>
        <dbReference type="SAM" id="Phobius"/>
    </source>
</evidence>
<dbReference type="PANTHER" id="PTHR30487:SF0">
    <property type="entry name" value="PREPILIN LEADER PEPTIDASE_N-METHYLTRANSFERASE-RELATED"/>
    <property type="match status" value="1"/>
</dbReference>
<evidence type="ECO:0000259" key="9">
    <source>
        <dbReference type="Pfam" id="PF06750"/>
    </source>
</evidence>
<evidence type="ECO:0000313" key="11">
    <source>
        <dbReference type="Proteomes" id="UP000177583"/>
    </source>
</evidence>
<evidence type="ECO:0000256" key="2">
    <source>
        <dbReference type="ARBA" id="ARBA00005801"/>
    </source>
</evidence>
<dbReference type="Pfam" id="PF01478">
    <property type="entry name" value="Peptidase_A24"/>
    <property type="match status" value="1"/>
</dbReference>
<dbReference type="InterPro" id="IPR010627">
    <property type="entry name" value="Prepilin_pept_A24_N"/>
</dbReference>
<evidence type="ECO:0000256" key="6">
    <source>
        <dbReference type="ARBA" id="ARBA00023136"/>
    </source>
</evidence>
<dbReference type="Pfam" id="PF06750">
    <property type="entry name" value="A24_N_bact"/>
    <property type="match status" value="1"/>
</dbReference>
<comment type="subcellular location">
    <subcellularLocation>
        <location evidence="1">Cell membrane</location>
        <topology evidence="1">Multi-pass membrane protein</topology>
    </subcellularLocation>
</comment>
<feature type="domain" description="Prepilin peptidase A24 N-terminal" evidence="9">
    <location>
        <begin position="14"/>
        <end position="90"/>
    </location>
</feature>
<comment type="caution">
    <text evidence="10">The sequence shown here is derived from an EMBL/GenBank/DDBJ whole genome shotgun (WGS) entry which is preliminary data.</text>
</comment>
<feature type="transmembrane region" description="Helical" evidence="7">
    <location>
        <begin position="124"/>
        <end position="142"/>
    </location>
</feature>
<keyword evidence="6 7" id="KW-0472">Membrane</keyword>
<evidence type="ECO:0000313" key="10">
    <source>
        <dbReference type="EMBL" id="OGH04340.1"/>
    </source>
</evidence>
<reference evidence="10 11" key="1">
    <citation type="journal article" date="2016" name="Nat. Commun.">
        <title>Thousands of microbial genomes shed light on interconnected biogeochemical processes in an aquifer system.</title>
        <authorList>
            <person name="Anantharaman K."/>
            <person name="Brown C.T."/>
            <person name="Hug L.A."/>
            <person name="Sharon I."/>
            <person name="Castelle C.J."/>
            <person name="Probst A.J."/>
            <person name="Thomas B.C."/>
            <person name="Singh A."/>
            <person name="Wilkins M.J."/>
            <person name="Karaoz U."/>
            <person name="Brodie E.L."/>
            <person name="Williams K.H."/>
            <person name="Hubbard S.S."/>
            <person name="Banfield J.F."/>
        </authorList>
    </citation>
    <scope>NUCLEOTIDE SEQUENCE [LARGE SCALE GENOMIC DNA]</scope>
</reference>
<dbReference type="AlphaFoldDB" id="A0A1F6H215"/>
<dbReference type="InterPro" id="IPR050882">
    <property type="entry name" value="Prepilin_peptidase/N-MTase"/>
</dbReference>
<keyword evidence="4 7" id="KW-0812">Transmembrane</keyword>
<keyword evidence="5 7" id="KW-1133">Transmembrane helix</keyword>
<evidence type="ECO:0000256" key="4">
    <source>
        <dbReference type="ARBA" id="ARBA00022692"/>
    </source>
</evidence>
<evidence type="ECO:0000256" key="3">
    <source>
        <dbReference type="ARBA" id="ARBA00022475"/>
    </source>
</evidence>
<feature type="transmembrane region" description="Helical" evidence="7">
    <location>
        <begin position="184"/>
        <end position="212"/>
    </location>
</feature>